<dbReference type="EMBL" id="BSXS01005957">
    <property type="protein sequence ID" value="GME84945.1"/>
    <property type="molecule type" value="Genomic_DNA"/>
</dbReference>
<organism evidence="1 2">
    <name type="scientific">Ambrosiozyma monospora</name>
    <name type="common">Yeast</name>
    <name type="synonym">Endomycopsis monosporus</name>
    <dbReference type="NCBI Taxonomy" id="43982"/>
    <lineage>
        <taxon>Eukaryota</taxon>
        <taxon>Fungi</taxon>
        <taxon>Dikarya</taxon>
        <taxon>Ascomycota</taxon>
        <taxon>Saccharomycotina</taxon>
        <taxon>Pichiomycetes</taxon>
        <taxon>Pichiales</taxon>
        <taxon>Pichiaceae</taxon>
        <taxon>Ambrosiozyma</taxon>
    </lineage>
</organism>
<proteinExistence type="predicted"/>
<gene>
    <name evidence="1" type="ORF">Amon02_000722600</name>
</gene>
<reference evidence="1" key="1">
    <citation type="submission" date="2023-04" db="EMBL/GenBank/DDBJ databases">
        <title>Ambrosiozyma monospora NBRC 10751.</title>
        <authorList>
            <person name="Ichikawa N."/>
            <person name="Sato H."/>
            <person name="Tonouchi N."/>
        </authorList>
    </citation>
    <scope>NUCLEOTIDE SEQUENCE</scope>
    <source>
        <strain evidence="1">NBRC 10751</strain>
    </source>
</reference>
<dbReference type="Proteomes" id="UP001165064">
    <property type="component" value="Unassembled WGS sequence"/>
</dbReference>
<accession>A0ACB5TBN2</accession>
<keyword evidence="2" id="KW-1185">Reference proteome</keyword>
<evidence type="ECO:0000313" key="2">
    <source>
        <dbReference type="Proteomes" id="UP001165064"/>
    </source>
</evidence>
<comment type="caution">
    <text evidence="1">The sequence shown here is derived from an EMBL/GenBank/DDBJ whole genome shotgun (WGS) entry which is preliminary data.</text>
</comment>
<sequence>MFQYFPQIYTTYRLKHPGSLSINMMLLQTPGGFVWSLSLFLQPGSKWSSWLPYISAAFLQLILLSMCLFYTWNTDTSGSEAEAISDIERANLETGENQERQPLLA</sequence>
<name>A0ACB5TBN2_AMBMO</name>
<evidence type="ECO:0000313" key="1">
    <source>
        <dbReference type="EMBL" id="GME84945.1"/>
    </source>
</evidence>
<protein>
    <submittedName>
        <fullName evidence="1">Unnamed protein product</fullName>
    </submittedName>
</protein>